<feature type="coiled-coil region" evidence="1">
    <location>
        <begin position="174"/>
        <end position="201"/>
    </location>
</feature>
<dbReference type="Pfam" id="PF07693">
    <property type="entry name" value="KAP_NTPase"/>
    <property type="match status" value="1"/>
</dbReference>
<dbReference type="GO" id="GO:0005524">
    <property type="term" value="F:ATP binding"/>
    <property type="evidence" value="ECO:0007669"/>
    <property type="project" value="UniProtKB-KW"/>
</dbReference>
<sequence>MSGDRLAKFKEAYRNLDLLPLLDQRELDRFRVSYGEEVLEELQQLIEDDDTRSGKTIFSGHRGCGKSTLLAEFGRRCEKNGFFVVFFSIADLFESPDVSHTNILYAVAVSLITEAEREGVEIKPSLKDPLFRWFATRTRIESSTPVSADLSAGFDFKFVKGILKTEASVREEIKQEFEQKISELIARINIITAEIQTATRKQVLVIIDDLDKLDLGDVEKIFKNHIKALFQPAFRIIYTIPVSSLRDSALRAVLVTESNDQIVVMPVSKLFARGDRRLPDAQPIAANVQPLCDILHRRISDELLPPEIATQIVFYSGGVLRELIRLSNICCRLCLRRVRRQPDEATVIDAEILKEAVQDLRLDFETTLSKADYDILKTTYERLQPDDPKAQAFLDLLHGLHVLEYRNAEIWYDLHPIVIDLLKLKGQLS</sequence>
<dbReference type="RefSeq" id="WP_316793182.1">
    <property type="nucleotide sequence ID" value="NZ_CP053540.1"/>
</dbReference>
<evidence type="ECO:0000313" key="3">
    <source>
        <dbReference type="EMBL" id="WOB43587.1"/>
    </source>
</evidence>
<feature type="domain" description="AAA+ ATPase" evidence="2">
    <location>
        <begin position="52"/>
        <end position="339"/>
    </location>
</feature>
<dbReference type="SMART" id="SM00382">
    <property type="entry name" value="AAA"/>
    <property type="match status" value="1"/>
</dbReference>
<dbReference type="EMBL" id="CP053540">
    <property type="protein sequence ID" value="WOB43587.1"/>
    <property type="molecule type" value="Genomic_DNA"/>
</dbReference>
<dbReference type="AlphaFoldDB" id="A0AA97BLU9"/>
<gene>
    <name evidence="3" type="ORF">HNI00_10800</name>
</gene>
<dbReference type="InterPro" id="IPR011646">
    <property type="entry name" value="KAP_P-loop"/>
</dbReference>
<proteinExistence type="predicted"/>
<dbReference type="KEGG" id="tog:HNI00_10800"/>
<reference evidence="3" key="1">
    <citation type="submission" date="2020-05" db="EMBL/GenBank/DDBJ databases">
        <authorList>
            <person name="Zhu T."/>
            <person name="Keshari N."/>
            <person name="Lu X."/>
        </authorList>
    </citation>
    <scope>NUCLEOTIDE SEQUENCE</scope>
    <source>
        <strain evidence="3">NK1-22</strain>
    </source>
</reference>
<keyword evidence="3" id="KW-0547">Nucleotide-binding</keyword>
<name>A0AA97BLU9_9CYAN</name>
<dbReference type="InterPro" id="IPR003593">
    <property type="entry name" value="AAA+_ATPase"/>
</dbReference>
<evidence type="ECO:0000256" key="1">
    <source>
        <dbReference type="SAM" id="Coils"/>
    </source>
</evidence>
<keyword evidence="1" id="KW-0175">Coiled coil</keyword>
<dbReference type="InterPro" id="IPR027417">
    <property type="entry name" value="P-loop_NTPase"/>
</dbReference>
<organism evidence="3">
    <name type="scientific">Thermoleptolyngbya oregonensis NK1-22</name>
    <dbReference type="NCBI Taxonomy" id="2547457"/>
    <lineage>
        <taxon>Bacteria</taxon>
        <taxon>Bacillati</taxon>
        <taxon>Cyanobacteriota</taxon>
        <taxon>Cyanophyceae</taxon>
        <taxon>Oculatellales</taxon>
        <taxon>Oculatellaceae</taxon>
        <taxon>Thermoleptolyngbya</taxon>
    </lineage>
</organism>
<protein>
    <submittedName>
        <fullName evidence="3">ATP-binding protein</fullName>
    </submittedName>
</protein>
<dbReference type="Gene3D" id="3.40.50.300">
    <property type="entry name" value="P-loop containing nucleotide triphosphate hydrolases"/>
    <property type="match status" value="1"/>
</dbReference>
<keyword evidence="3" id="KW-0067">ATP-binding</keyword>
<accession>A0AA97BLU9</accession>
<dbReference type="SUPFAM" id="SSF52540">
    <property type="entry name" value="P-loop containing nucleoside triphosphate hydrolases"/>
    <property type="match status" value="1"/>
</dbReference>
<evidence type="ECO:0000259" key="2">
    <source>
        <dbReference type="SMART" id="SM00382"/>
    </source>
</evidence>